<dbReference type="EMBL" id="JBBEUB010000004">
    <property type="protein sequence ID" value="MEJ2903593.1"/>
    <property type="molecule type" value="Genomic_DNA"/>
</dbReference>
<dbReference type="RefSeq" id="WP_288879185.1">
    <property type="nucleotide sequence ID" value="NZ_CBFGNQ010000015.1"/>
</dbReference>
<keyword evidence="2" id="KW-1185">Reference proteome</keyword>
<gene>
    <name evidence="1" type="ORF">WAE58_14200</name>
</gene>
<dbReference type="Proteomes" id="UP001378956">
    <property type="component" value="Unassembled WGS sequence"/>
</dbReference>
<evidence type="ECO:0000313" key="1">
    <source>
        <dbReference type="EMBL" id="MEJ2903593.1"/>
    </source>
</evidence>
<sequence>MLTLTLVPCCALAEDEAHIHQTIQKEVDHHCAENEDSCCKDCSPFYVCGTCIGFTFTGFSAFTFAVPFKAVQHNMFYLPVELPLISTPIWQPPKLS</sequence>
<organism evidence="1 2">
    <name type="scientific">Pedobacter panaciterrae</name>
    <dbReference type="NCBI Taxonomy" id="363849"/>
    <lineage>
        <taxon>Bacteria</taxon>
        <taxon>Pseudomonadati</taxon>
        <taxon>Bacteroidota</taxon>
        <taxon>Sphingobacteriia</taxon>
        <taxon>Sphingobacteriales</taxon>
        <taxon>Sphingobacteriaceae</taxon>
        <taxon>Pedobacter</taxon>
    </lineage>
</organism>
<comment type="caution">
    <text evidence="1">The sequence shown here is derived from an EMBL/GenBank/DDBJ whole genome shotgun (WGS) entry which is preliminary data.</text>
</comment>
<name>A0ABU8NNY0_9SPHI</name>
<evidence type="ECO:0000313" key="2">
    <source>
        <dbReference type="Proteomes" id="UP001378956"/>
    </source>
</evidence>
<protein>
    <submittedName>
        <fullName evidence="1">Uncharacterized protein</fullName>
    </submittedName>
</protein>
<proteinExistence type="predicted"/>
<accession>A0ABU8NNY0</accession>
<reference evidence="1 2" key="1">
    <citation type="submission" date="2024-03" db="EMBL/GenBank/DDBJ databases">
        <title>Sequence of Lycoming College Course Isolates.</title>
        <authorList>
            <person name="Plotts O."/>
            <person name="Newman J."/>
        </authorList>
    </citation>
    <scope>NUCLEOTIDE SEQUENCE [LARGE SCALE GENOMIC DNA]</scope>
    <source>
        <strain evidence="1 2">CJB-3</strain>
    </source>
</reference>